<dbReference type="InterPro" id="IPR027417">
    <property type="entry name" value="P-loop_NTPase"/>
</dbReference>
<dbReference type="Gene3D" id="3.30.420.280">
    <property type="match status" value="1"/>
</dbReference>
<dbReference type="EMBL" id="BK014993">
    <property type="protein sequence ID" value="DAD86041.1"/>
    <property type="molecule type" value="Genomic_DNA"/>
</dbReference>
<dbReference type="Gene3D" id="3.40.50.300">
    <property type="entry name" value="P-loop containing nucleotide triphosphate hydrolases"/>
    <property type="match status" value="1"/>
</dbReference>
<accession>A0A8S5MUM4</accession>
<reference evidence="1" key="1">
    <citation type="journal article" date="2021" name="Proc. Natl. Acad. Sci. U.S.A.">
        <title>A Catalog of Tens of Thousands of Viruses from Human Metagenomes Reveals Hidden Associations with Chronic Diseases.</title>
        <authorList>
            <person name="Tisza M.J."/>
            <person name="Buck C.B."/>
        </authorList>
    </citation>
    <scope>NUCLEOTIDE SEQUENCE</scope>
    <source>
        <strain evidence="1">CtoSr5</strain>
    </source>
</reference>
<protein>
    <submittedName>
        <fullName evidence="1">Large terminase</fullName>
    </submittedName>
</protein>
<name>A0A8S5MUM4_9CAUD</name>
<proteinExistence type="predicted"/>
<evidence type="ECO:0000313" key="1">
    <source>
        <dbReference type="EMBL" id="DAD86041.1"/>
    </source>
</evidence>
<sequence>MYTQTVEIKPFSKRYIDYYYRCLSNTYNCLEGAYRAGKTVINIYSFANYLEYCKDRIHLVSGASSTTARLNVADCNGLGLTAIFRGRCKSGKYEGNECLKIKTKTGIKIVIFVGGGQSDSYKRIQGLSFGSWLSVELANLYISDDEKDFVAMALSRLTQSHDKKVWWDLNPVYPTHKVYTKYIDRFCENEKVKMNFMRCSLFDNTALTEYQKQELLNTYPDKNSVEYQRGILGNRACSDGLIFTLFAKDSSPWVLNDLNESLKGVTVQFISIGVDFGGNGSNTAFCATLICNNYHLIIPFFDDEIDMKGGNSDVVEFHERFKSFLLTVISMNLGVIRYIYGDSADPVMINEIRSVIKELSMYNQIRVLNCQKHTIKKRITAKQSMLARRHWLVNKSCKFVIGSTEHQVWDSRPGHEDERLDNGSVDIDIADAEEYSWSAFLDKIIKFCS</sequence>
<organism evidence="1">
    <name type="scientific">Siphoviridae sp. ctoSr5</name>
    <dbReference type="NCBI Taxonomy" id="2826460"/>
    <lineage>
        <taxon>Viruses</taxon>
        <taxon>Duplodnaviria</taxon>
        <taxon>Heunggongvirae</taxon>
        <taxon>Uroviricota</taxon>
        <taxon>Caudoviricetes</taxon>
    </lineage>
</organism>